<gene>
    <name evidence="2" type="ORF">ACI43T_00375</name>
</gene>
<organism evidence="2 3">
    <name type="scientific">Neisseria oralis</name>
    <dbReference type="NCBI Taxonomy" id="1107316"/>
    <lineage>
        <taxon>Bacteria</taxon>
        <taxon>Pseudomonadati</taxon>
        <taxon>Pseudomonadota</taxon>
        <taxon>Betaproteobacteria</taxon>
        <taxon>Neisseriales</taxon>
        <taxon>Neisseriaceae</taxon>
        <taxon>Neisseria</taxon>
    </lineage>
</organism>
<dbReference type="RefSeq" id="WP_377079474.1">
    <property type="nucleotide sequence ID" value="NZ_JBJGEB010000001.1"/>
</dbReference>
<protein>
    <recommendedName>
        <fullName evidence="4">Lysozyme inhibitor LprI N-terminal domain-containing protein</fullName>
    </recommendedName>
</protein>
<sequence length="153" mass="17784">MRKTLFFSVILMGVAFCYAQDVSTLSAFRDTIKKSTDGKTYNLCEIGKRNQLDEIGDDCLYGLSLDLDAAIDKRYKDLQAKNKQNKLKPKLPQNYFSKLKEKYNAYKEKACFNPLVEETGGMKTAYESTYLVCYIEQKLFQLKTLERFDKEIF</sequence>
<evidence type="ECO:0000313" key="3">
    <source>
        <dbReference type="Proteomes" id="UP001621964"/>
    </source>
</evidence>
<keyword evidence="1" id="KW-0732">Signal</keyword>
<evidence type="ECO:0000313" key="2">
    <source>
        <dbReference type="EMBL" id="MFK7640960.1"/>
    </source>
</evidence>
<dbReference type="EMBL" id="JBJGEB010000001">
    <property type="protein sequence ID" value="MFK7640960.1"/>
    <property type="molecule type" value="Genomic_DNA"/>
</dbReference>
<feature type="signal peptide" evidence="1">
    <location>
        <begin position="1"/>
        <end position="19"/>
    </location>
</feature>
<accession>A0ABW8Q1H8</accession>
<name>A0ABW8Q1H8_9NEIS</name>
<feature type="chain" id="PRO_5046874792" description="Lysozyme inhibitor LprI N-terminal domain-containing protein" evidence="1">
    <location>
        <begin position="20"/>
        <end position="153"/>
    </location>
</feature>
<reference evidence="2 3" key="1">
    <citation type="submission" date="2024-11" db="EMBL/GenBank/DDBJ databases">
        <authorList>
            <person name="Mikucki A.G."/>
            <person name="Kahler C.M."/>
        </authorList>
    </citation>
    <scope>NUCLEOTIDE SEQUENCE [LARGE SCALE GENOMIC DNA]</scope>
    <source>
        <strain evidence="2 3">EXNM717</strain>
    </source>
</reference>
<evidence type="ECO:0000256" key="1">
    <source>
        <dbReference type="SAM" id="SignalP"/>
    </source>
</evidence>
<dbReference type="Proteomes" id="UP001621964">
    <property type="component" value="Unassembled WGS sequence"/>
</dbReference>
<proteinExistence type="predicted"/>
<keyword evidence="3" id="KW-1185">Reference proteome</keyword>
<comment type="caution">
    <text evidence="2">The sequence shown here is derived from an EMBL/GenBank/DDBJ whole genome shotgun (WGS) entry which is preliminary data.</text>
</comment>
<evidence type="ECO:0008006" key="4">
    <source>
        <dbReference type="Google" id="ProtNLM"/>
    </source>
</evidence>